<evidence type="ECO:0008006" key="3">
    <source>
        <dbReference type="Google" id="ProtNLM"/>
    </source>
</evidence>
<dbReference type="AlphaFoldDB" id="A0A9P5C0H3"/>
<keyword evidence="2" id="KW-1185">Reference proteome</keyword>
<dbReference type="Proteomes" id="UP000758155">
    <property type="component" value="Unassembled WGS sequence"/>
</dbReference>
<dbReference type="PANTHER" id="PTHR14187">
    <property type="entry name" value="ALPHA KINASE/ELONGATION FACTOR 2 KINASE"/>
    <property type="match status" value="1"/>
</dbReference>
<accession>A0A9P5C0H3</accession>
<reference evidence="1" key="1">
    <citation type="submission" date="2019-04" db="EMBL/GenBank/DDBJ databases">
        <title>Sequencing of skin fungus with MAO and IRED activity.</title>
        <authorList>
            <person name="Marsaioli A.J."/>
            <person name="Bonatto J.M.C."/>
            <person name="Reis Junior O."/>
        </authorList>
    </citation>
    <scope>NUCLEOTIDE SEQUENCE</scope>
    <source>
        <strain evidence="1">28M1</strain>
    </source>
</reference>
<protein>
    <recommendedName>
        <fullName evidence="3">Actin-like ATPase domain-containing protein</fullName>
    </recommendedName>
</protein>
<evidence type="ECO:0000313" key="2">
    <source>
        <dbReference type="Proteomes" id="UP000758155"/>
    </source>
</evidence>
<dbReference type="PANTHER" id="PTHR14187:SF5">
    <property type="entry name" value="HEAT SHOCK 70 KDA PROTEIN 12A"/>
    <property type="match status" value="1"/>
</dbReference>
<dbReference type="CDD" id="cd10170">
    <property type="entry name" value="ASKHA_NBD_HSP70"/>
    <property type="match status" value="1"/>
</dbReference>
<dbReference type="Gene3D" id="3.30.420.40">
    <property type="match status" value="1"/>
</dbReference>
<sequence length="514" mass="58898">MASEIVVGIDFGTTYSGVSWAFNAGNKQIRVVNDWPNPSAVATSDKVPSKITYQNWKPNRWGYNVDHREQSLSWFKLLLDEKNKVVRGSEKVKSTLQQLEALNKAPEDVAADYLSLVWQYAKEDIRKVRGDDWESIYTRKDEGGTVDLISYKICALNPFQVEECAIGDGALCGSVYLDQGFERYITTIVGESQWNRLKPRSEQKMINEFEMSIKRAYAGNDEVFKVELQDVKDDPSVGIEDEMISVKPSALKTIFDHVIGQILRLVEKQVDQVQDGGNTVKAILLVGGFGTNRYMHKRLNEAYKSAGTQVLQTNEGWSSICRGATMWGLEHSQRAGSPAPKKTVKSRIARYSYGVKCTQPFDYTRGHLTKDRFVDRHGEWRADNQMIWKLKKGEKVEEGRELHVALTEDVQAGLLDVILDDQTWDFSSTLYYCADKVPPTRAEPSVKELCKVEYKVQRSKLWAERSFKDKTTRQKWRTALFDFCIRLDNTTLEYFVMYKGEQVAYTEAKYKEDF</sequence>
<comment type="caution">
    <text evidence="1">The sequence shown here is derived from an EMBL/GenBank/DDBJ whole genome shotgun (WGS) entry which is preliminary data.</text>
</comment>
<gene>
    <name evidence="1" type="ORF">E8E12_008297</name>
</gene>
<dbReference type="InterPro" id="IPR043129">
    <property type="entry name" value="ATPase_NBD"/>
</dbReference>
<name>A0A9P5C0H3_9PLEO</name>
<dbReference type="SUPFAM" id="SSF53067">
    <property type="entry name" value="Actin-like ATPase domain"/>
    <property type="match status" value="2"/>
</dbReference>
<dbReference type="EMBL" id="SWKV01000031">
    <property type="protein sequence ID" value="KAF3039396.1"/>
    <property type="molecule type" value="Genomic_DNA"/>
</dbReference>
<evidence type="ECO:0000313" key="1">
    <source>
        <dbReference type="EMBL" id="KAF3039396.1"/>
    </source>
</evidence>
<dbReference type="OrthoDB" id="2963168at2759"/>
<proteinExistence type="predicted"/>
<organism evidence="1 2">
    <name type="scientific">Didymella heteroderae</name>
    <dbReference type="NCBI Taxonomy" id="1769908"/>
    <lineage>
        <taxon>Eukaryota</taxon>
        <taxon>Fungi</taxon>
        <taxon>Dikarya</taxon>
        <taxon>Ascomycota</taxon>
        <taxon>Pezizomycotina</taxon>
        <taxon>Dothideomycetes</taxon>
        <taxon>Pleosporomycetidae</taxon>
        <taxon>Pleosporales</taxon>
        <taxon>Pleosporineae</taxon>
        <taxon>Didymellaceae</taxon>
        <taxon>Didymella</taxon>
    </lineage>
</organism>